<keyword evidence="7" id="KW-1185">Reference proteome</keyword>
<evidence type="ECO:0000256" key="4">
    <source>
        <dbReference type="ARBA" id="ARBA00066120"/>
    </source>
</evidence>
<dbReference type="PANTHER" id="PTHR23415">
    <property type="entry name" value="CYCLIN-DEPENDENT KINASES REGULATORY SUBUNIT/60S RIBOSOME SUBUNIT BIOGENESIS PROTEIN NIP7"/>
    <property type="match status" value="1"/>
</dbReference>
<dbReference type="FunFam" id="3.30.170.10:FF:000001">
    <property type="entry name" value="Cyclin-dependent kinases regulatory subunit"/>
    <property type="match status" value="1"/>
</dbReference>
<evidence type="ECO:0000256" key="5">
    <source>
        <dbReference type="ARBA" id="ARBA00068939"/>
    </source>
</evidence>
<dbReference type="GO" id="GO:0051301">
    <property type="term" value="P:cell division"/>
    <property type="evidence" value="ECO:0007669"/>
    <property type="project" value="UniProtKB-UniRule"/>
</dbReference>
<dbReference type="AlphaFoldDB" id="A0A0N5AQA3"/>
<evidence type="ECO:0000256" key="6">
    <source>
        <dbReference type="RuleBase" id="RU311113"/>
    </source>
</evidence>
<dbReference type="PRINTS" id="PR00296">
    <property type="entry name" value="CYCLINKINASE"/>
</dbReference>
<dbReference type="Pfam" id="PF01111">
    <property type="entry name" value="CKS"/>
    <property type="match status" value="1"/>
</dbReference>
<evidence type="ECO:0000256" key="2">
    <source>
        <dbReference type="ARBA" id="ARBA00022618"/>
    </source>
</evidence>
<sequence>MTSGVNEYYYSTKYEDDEYEYRHVHVTKKVAKSIPKNRLLTETEWRNLGIQQSPGWVHYMIHGPERHIMLFRRKLEKPKTITTTSQQTAKSVGIKN</sequence>
<keyword evidence="3 6" id="KW-0131">Cell cycle</keyword>
<evidence type="ECO:0000313" key="7">
    <source>
        <dbReference type="Proteomes" id="UP000046393"/>
    </source>
</evidence>
<dbReference type="SUPFAM" id="SSF55637">
    <property type="entry name" value="Cell cycle regulatory proteins"/>
    <property type="match status" value="1"/>
</dbReference>
<comment type="function">
    <text evidence="6">Binds to the catalytic subunit of the cyclin dependent kinases and is essential for their biological function.</text>
</comment>
<evidence type="ECO:0000256" key="1">
    <source>
        <dbReference type="ARBA" id="ARBA00007782"/>
    </source>
</evidence>
<dbReference type="GO" id="GO:0016538">
    <property type="term" value="F:cyclin-dependent protein serine/threonine kinase regulator activity"/>
    <property type="evidence" value="ECO:0007669"/>
    <property type="project" value="InterPro"/>
</dbReference>
<dbReference type="Gene3D" id="3.30.170.10">
    <property type="entry name" value="Cyclin-dependent kinase, regulatory subunit"/>
    <property type="match status" value="1"/>
</dbReference>
<dbReference type="STRING" id="451379.A0A0N5AQA3"/>
<keyword evidence="2 6" id="KW-0132">Cell division</keyword>
<comment type="similarity">
    <text evidence="1 6">Belongs to the CKS family.</text>
</comment>
<evidence type="ECO:0000256" key="3">
    <source>
        <dbReference type="ARBA" id="ARBA00023306"/>
    </source>
</evidence>
<proteinExistence type="inferred from homology"/>
<reference evidence="8" key="1">
    <citation type="submission" date="2017-02" db="UniProtKB">
        <authorList>
            <consortium name="WormBaseParasite"/>
        </authorList>
    </citation>
    <scope>IDENTIFICATION</scope>
</reference>
<protein>
    <recommendedName>
        <fullName evidence="5 6">Cyclin-dependent kinases regulatory subunit</fullName>
    </recommendedName>
</protein>
<dbReference type="InterPro" id="IPR036858">
    <property type="entry name" value="Cyclin-dep_kinase_reg-sub_sf"/>
</dbReference>
<name>A0A0N5AQA3_9BILA</name>
<evidence type="ECO:0000313" key="8">
    <source>
        <dbReference type="WBParaSite" id="SMUV_0000685801-mRNA-1"/>
    </source>
</evidence>
<dbReference type="Proteomes" id="UP000046393">
    <property type="component" value="Unplaced"/>
</dbReference>
<accession>A0A0N5AQA3</accession>
<organism evidence="7 8">
    <name type="scientific">Syphacia muris</name>
    <dbReference type="NCBI Taxonomy" id="451379"/>
    <lineage>
        <taxon>Eukaryota</taxon>
        <taxon>Metazoa</taxon>
        <taxon>Ecdysozoa</taxon>
        <taxon>Nematoda</taxon>
        <taxon>Chromadorea</taxon>
        <taxon>Rhabditida</taxon>
        <taxon>Spirurina</taxon>
        <taxon>Oxyuridomorpha</taxon>
        <taxon>Oxyuroidea</taxon>
        <taxon>Oxyuridae</taxon>
        <taxon>Syphacia</taxon>
    </lineage>
</organism>
<dbReference type="SMART" id="SM01084">
    <property type="entry name" value="CKS"/>
    <property type="match status" value="1"/>
</dbReference>
<dbReference type="PROSITE" id="PS00944">
    <property type="entry name" value="CKS_1"/>
    <property type="match status" value="1"/>
</dbReference>
<dbReference type="WBParaSite" id="SMUV_0000685801-mRNA-1">
    <property type="protein sequence ID" value="SMUV_0000685801-mRNA-1"/>
    <property type="gene ID" value="SMUV_0000685801"/>
</dbReference>
<dbReference type="InterPro" id="IPR000789">
    <property type="entry name" value="Cyclin-dep_kinase_reg-sub"/>
</dbReference>
<comment type="subunit">
    <text evidence="4">Forms a homohexamer that can probably bind six kinase subunits. Interacts with cdk-1.</text>
</comment>